<sequence>MTQSKTREIEWNVNAKVDSRPIVRAGLWSIGFTMIVFFFWGSFAHLESAVITPGTLVSEGRNKLIQHSTGGRVSRILVREGMYLTAGQAVLELDETKAAADLSRLEARYASLNALKTRLQAERLGGTGFDPVANPDLGGLRLGNNPLDGRSGSDVLTNIEPLALRGTQEAPSVANTFSHDAIAAFIGGKFDQLTTAGVEPPRDALMDSQRDAYNSGRDLLDKEIAALERKAETLVQQKAGHRARIESQKRLLQLTREEVRRLAPLASSGYVPRNRLRDRQRSIAELQGNIAAMELDAAAFSTQKAEIDVQIERTKAAKSDAASKEYARIVAELAEIEDQRKAARATLRDMVVRSPVSGNLTSLKVTTEGGVFGSGDVIGEIVPEGAPLLVEARVQPSDIDFVRIGQEADIAVTAFDRRLDDTLTGRVVYRSADAEQDEKTGEQYFVARLRFDDSEKNAANRAKLQAGMQGEVYIHTGSQTFLTYLTKPLMDSFRRAFRER</sequence>
<evidence type="ECO:0000256" key="1">
    <source>
        <dbReference type="ARBA" id="ARBA00004377"/>
    </source>
</evidence>
<dbReference type="PANTHER" id="PTHR30386">
    <property type="entry name" value="MEMBRANE FUSION SUBUNIT OF EMRAB-TOLC MULTIDRUG EFFLUX PUMP"/>
    <property type="match status" value="1"/>
</dbReference>
<dbReference type="InterPro" id="IPR058982">
    <property type="entry name" value="Beta-barrel_AprE"/>
</dbReference>
<protein>
    <recommendedName>
        <fullName evidence="9">Membrane fusion protein (MFP) family protein</fullName>
    </recommendedName>
</protein>
<dbReference type="PRINTS" id="PR01490">
    <property type="entry name" value="RTXTOXIND"/>
</dbReference>
<feature type="coiled-coil region" evidence="10">
    <location>
        <begin position="217"/>
        <end position="244"/>
    </location>
</feature>
<name>A0ABW3FES8_9HYPH</name>
<evidence type="ECO:0000256" key="5">
    <source>
        <dbReference type="ARBA" id="ARBA00022519"/>
    </source>
</evidence>
<dbReference type="Proteomes" id="UP001597101">
    <property type="component" value="Unassembled WGS sequence"/>
</dbReference>
<dbReference type="Gene3D" id="2.40.30.170">
    <property type="match status" value="1"/>
</dbReference>
<evidence type="ECO:0000256" key="10">
    <source>
        <dbReference type="SAM" id="Coils"/>
    </source>
</evidence>
<dbReference type="Pfam" id="PF25994">
    <property type="entry name" value="HH_AprE"/>
    <property type="match status" value="1"/>
</dbReference>
<comment type="caution">
    <text evidence="13">The sequence shown here is derived from an EMBL/GenBank/DDBJ whole genome shotgun (WGS) entry which is preliminary data.</text>
</comment>
<comment type="similarity">
    <text evidence="2 9">Belongs to the membrane fusion protein (MFP) (TC 8.A.1) family.</text>
</comment>
<evidence type="ECO:0000256" key="3">
    <source>
        <dbReference type="ARBA" id="ARBA00022448"/>
    </source>
</evidence>
<keyword evidence="3 9" id="KW-0813">Transport</keyword>
<keyword evidence="10" id="KW-0175">Coiled coil</keyword>
<feature type="domain" description="AprE-like long alpha-helical hairpin" evidence="11">
    <location>
        <begin position="195"/>
        <end position="345"/>
    </location>
</feature>
<comment type="subcellular location">
    <subcellularLocation>
        <location evidence="1 9">Cell inner membrane</location>
        <topology evidence="1 9">Single-pass membrane protein</topology>
    </subcellularLocation>
</comment>
<keyword evidence="8 9" id="KW-0472">Membrane</keyword>
<dbReference type="NCBIfam" id="TIGR01843">
    <property type="entry name" value="type_I_hlyD"/>
    <property type="match status" value="1"/>
</dbReference>
<evidence type="ECO:0000259" key="12">
    <source>
        <dbReference type="Pfam" id="PF26002"/>
    </source>
</evidence>
<organism evidence="13 14">
    <name type="scientific">Pseudahrensia aquimaris</name>
    <dbReference type="NCBI Taxonomy" id="744461"/>
    <lineage>
        <taxon>Bacteria</taxon>
        <taxon>Pseudomonadati</taxon>
        <taxon>Pseudomonadota</taxon>
        <taxon>Alphaproteobacteria</taxon>
        <taxon>Hyphomicrobiales</taxon>
        <taxon>Ahrensiaceae</taxon>
        <taxon>Pseudahrensia</taxon>
    </lineage>
</organism>
<dbReference type="InterPro" id="IPR050739">
    <property type="entry name" value="MFP"/>
</dbReference>
<evidence type="ECO:0000256" key="9">
    <source>
        <dbReference type="RuleBase" id="RU365093"/>
    </source>
</evidence>
<keyword evidence="6 9" id="KW-0812">Transmembrane</keyword>
<accession>A0ABW3FES8</accession>
<dbReference type="InterPro" id="IPR010129">
    <property type="entry name" value="T1SS_HlyD"/>
</dbReference>
<dbReference type="PANTHER" id="PTHR30386:SF17">
    <property type="entry name" value="ALKALINE PROTEASE SECRETION PROTEIN APRE"/>
    <property type="match status" value="1"/>
</dbReference>
<dbReference type="Pfam" id="PF26002">
    <property type="entry name" value="Beta-barrel_AprE"/>
    <property type="match status" value="1"/>
</dbReference>
<proteinExistence type="inferred from homology"/>
<keyword evidence="4 9" id="KW-1003">Cell membrane</keyword>
<evidence type="ECO:0000313" key="13">
    <source>
        <dbReference type="EMBL" id="MFD0914907.1"/>
    </source>
</evidence>
<reference evidence="14" key="1">
    <citation type="journal article" date="2019" name="Int. J. Syst. Evol. Microbiol.">
        <title>The Global Catalogue of Microorganisms (GCM) 10K type strain sequencing project: providing services to taxonomists for standard genome sequencing and annotation.</title>
        <authorList>
            <consortium name="The Broad Institute Genomics Platform"/>
            <consortium name="The Broad Institute Genome Sequencing Center for Infectious Disease"/>
            <person name="Wu L."/>
            <person name="Ma J."/>
        </authorList>
    </citation>
    <scope>NUCLEOTIDE SEQUENCE [LARGE SCALE GENOMIC DNA]</scope>
    <source>
        <strain evidence="14">CCUG 60023</strain>
    </source>
</reference>
<feature type="domain" description="AprE-like beta-barrel" evidence="12">
    <location>
        <begin position="388"/>
        <end position="477"/>
    </location>
</feature>
<gene>
    <name evidence="13" type="ORF">ACFQ14_00640</name>
</gene>
<evidence type="ECO:0000256" key="7">
    <source>
        <dbReference type="ARBA" id="ARBA00022989"/>
    </source>
</evidence>
<evidence type="ECO:0000259" key="11">
    <source>
        <dbReference type="Pfam" id="PF25994"/>
    </source>
</evidence>
<evidence type="ECO:0000256" key="8">
    <source>
        <dbReference type="ARBA" id="ARBA00023136"/>
    </source>
</evidence>
<evidence type="ECO:0000256" key="6">
    <source>
        <dbReference type="ARBA" id="ARBA00022692"/>
    </source>
</evidence>
<keyword evidence="14" id="KW-1185">Reference proteome</keyword>
<evidence type="ECO:0000313" key="14">
    <source>
        <dbReference type="Proteomes" id="UP001597101"/>
    </source>
</evidence>
<keyword evidence="5 9" id="KW-0997">Cell inner membrane</keyword>
<feature type="transmembrane region" description="Helical" evidence="9">
    <location>
        <begin position="21"/>
        <end position="43"/>
    </location>
</feature>
<dbReference type="EMBL" id="JBHTJV010000002">
    <property type="protein sequence ID" value="MFD0914907.1"/>
    <property type="molecule type" value="Genomic_DNA"/>
</dbReference>
<feature type="coiled-coil region" evidence="10">
    <location>
        <begin position="276"/>
        <end position="353"/>
    </location>
</feature>
<dbReference type="RefSeq" id="WP_377210764.1">
    <property type="nucleotide sequence ID" value="NZ_JBHTJV010000002.1"/>
</dbReference>
<keyword evidence="7 9" id="KW-1133">Transmembrane helix</keyword>
<evidence type="ECO:0000256" key="2">
    <source>
        <dbReference type="ARBA" id="ARBA00009477"/>
    </source>
</evidence>
<evidence type="ECO:0000256" key="4">
    <source>
        <dbReference type="ARBA" id="ARBA00022475"/>
    </source>
</evidence>
<dbReference type="InterPro" id="IPR058781">
    <property type="entry name" value="HH_AprE-like"/>
</dbReference>